<reference evidence="3 4" key="1">
    <citation type="submission" date="2019-11" db="EMBL/GenBank/DDBJ databases">
        <title>Comparative genomics of hydrocarbon-degrading Desulfosarcina strains.</title>
        <authorList>
            <person name="Watanabe M."/>
            <person name="Kojima H."/>
            <person name="Fukui M."/>
        </authorList>
    </citation>
    <scope>NUCLEOTIDE SEQUENCE [LARGE SCALE GENOMIC DNA]</scope>
    <source>
        <strain evidence="4">oXyS1</strain>
    </source>
</reference>
<dbReference type="FunFam" id="3.40.50.720:FF:000173">
    <property type="entry name" value="3-oxoacyl-[acyl-carrier protein] reductase"/>
    <property type="match status" value="1"/>
</dbReference>
<dbReference type="RefSeq" id="WP_155309475.1">
    <property type="nucleotide sequence ID" value="NZ_AP021879.1"/>
</dbReference>
<name>A0A5K8A6N9_9BACT</name>
<accession>A0A5K8A6N9</accession>
<dbReference type="PRINTS" id="PR00081">
    <property type="entry name" value="GDHRDH"/>
</dbReference>
<evidence type="ECO:0000256" key="2">
    <source>
        <dbReference type="ARBA" id="ARBA00023002"/>
    </source>
</evidence>
<evidence type="ECO:0000313" key="4">
    <source>
        <dbReference type="Proteomes" id="UP000422108"/>
    </source>
</evidence>
<dbReference type="InterPro" id="IPR002347">
    <property type="entry name" value="SDR_fam"/>
</dbReference>
<dbReference type="SUPFAM" id="SSF51735">
    <property type="entry name" value="NAD(P)-binding Rossmann-fold domains"/>
    <property type="match status" value="1"/>
</dbReference>
<evidence type="ECO:0000256" key="1">
    <source>
        <dbReference type="ARBA" id="ARBA00006484"/>
    </source>
</evidence>
<evidence type="ECO:0000313" key="3">
    <source>
        <dbReference type="EMBL" id="BBO88116.1"/>
    </source>
</evidence>
<dbReference type="Proteomes" id="UP000422108">
    <property type="component" value="Chromosome"/>
</dbReference>
<protein>
    <submittedName>
        <fullName evidence="3">3-oxoacyl-[acyl-carrier-protein] reductase FabG</fullName>
    </submittedName>
</protein>
<dbReference type="PANTHER" id="PTHR42879">
    <property type="entry name" value="3-OXOACYL-(ACYL-CARRIER-PROTEIN) REDUCTASE"/>
    <property type="match status" value="1"/>
</dbReference>
<gene>
    <name evidence="3" type="primary">fabG_3</name>
    <name evidence="3" type="ORF">DSCOOX_12960</name>
</gene>
<dbReference type="InterPro" id="IPR050259">
    <property type="entry name" value="SDR"/>
</dbReference>
<dbReference type="EMBL" id="AP021879">
    <property type="protein sequence ID" value="BBO88116.1"/>
    <property type="molecule type" value="Genomic_DNA"/>
</dbReference>
<dbReference type="AlphaFoldDB" id="A0A5K8A6N9"/>
<dbReference type="Pfam" id="PF13561">
    <property type="entry name" value="adh_short_C2"/>
    <property type="match status" value="1"/>
</dbReference>
<dbReference type="GO" id="GO:0016491">
    <property type="term" value="F:oxidoreductase activity"/>
    <property type="evidence" value="ECO:0007669"/>
    <property type="project" value="UniProtKB-KW"/>
</dbReference>
<comment type="similarity">
    <text evidence="1">Belongs to the short-chain dehydrogenases/reductases (SDR) family.</text>
</comment>
<dbReference type="Gene3D" id="3.40.50.720">
    <property type="entry name" value="NAD(P)-binding Rossmann-like Domain"/>
    <property type="match status" value="1"/>
</dbReference>
<keyword evidence="2" id="KW-0560">Oxidoreductase</keyword>
<proteinExistence type="inferred from homology"/>
<dbReference type="PRINTS" id="PR00080">
    <property type="entry name" value="SDRFAMILY"/>
</dbReference>
<dbReference type="InterPro" id="IPR036291">
    <property type="entry name" value="NAD(P)-bd_dom_sf"/>
</dbReference>
<sequence>MDGVENKVAVIAGGTDQIGQAISLALANGGAKVAVCDVNQKQVDSIVEKIKEKGQQAIGLAMDPSKPEKVKEAIDKIKAEFGVIDILVNNVDDSEGWEIADVLDDRWRKSVDKNLNAVFYFCREIIPGMRKNKYGRVVNITSIDYLGWCKGKVNISATKSAVFGLTRSLALEGAKDNVTTNCVIKGDIAESDLPKDKSEKMASRLPVKRLGKTEDIARTVGFFASQKSKYITGQMLFACGGKSLYSSLSV</sequence>
<keyword evidence="4" id="KW-1185">Reference proteome</keyword>
<dbReference type="PANTHER" id="PTHR42879:SF2">
    <property type="entry name" value="3-OXOACYL-[ACYL-CARRIER-PROTEIN] REDUCTASE FABG"/>
    <property type="match status" value="1"/>
</dbReference>
<organism evidence="3 4">
    <name type="scientific">Desulfosarcina ovata subsp. ovata</name>
    <dbReference type="NCBI Taxonomy" id="2752305"/>
    <lineage>
        <taxon>Bacteria</taxon>
        <taxon>Pseudomonadati</taxon>
        <taxon>Thermodesulfobacteriota</taxon>
        <taxon>Desulfobacteria</taxon>
        <taxon>Desulfobacterales</taxon>
        <taxon>Desulfosarcinaceae</taxon>
        <taxon>Desulfosarcina</taxon>
    </lineage>
</organism>